<evidence type="ECO:0000256" key="1">
    <source>
        <dbReference type="SAM" id="MobiDB-lite"/>
    </source>
</evidence>
<organism evidence="2">
    <name type="scientific">marine sediment metagenome</name>
    <dbReference type="NCBI Taxonomy" id="412755"/>
    <lineage>
        <taxon>unclassified sequences</taxon>
        <taxon>metagenomes</taxon>
        <taxon>ecological metagenomes</taxon>
    </lineage>
</organism>
<feature type="region of interest" description="Disordered" evidence="1">
    <location>
        <begin position="202"/>
        <end position="223"/>
    </location>
</feature>
<accession>A0A0F9I9E9</accession>
<comment type="caution">
    <text evidence="2">The sequence shown here is derived from an EMBL/GenBank/DDBJ whole genome shotgun (WGS) entry which is preliminary data.</text>
</comment>
<dbReference type="AlphaFoldDB" id="A0A0F9I9E9"/>
<dbReference type="EMBL" id="LAZR01020006">
    <property type="protein sequence ID" value="KKL90440.1"/>
    <property type="molecule type" value="Genomic_DNA"/>
</dbReference>
<gene>
    <name evidence="2" type="ORF">LCGC14_1904680</name>
</gene>
<sequence>MSVKKKTNTKGRSSVCRNGVIPLSEFLVNAAATGLSKRDMADLLGVHENTLHRYLRKDEDYKAAITHSDTRATKYMVSKMFEEAIGGKPWKKVTVKQTSKGTEITTVMGTTPPKPMLMMFWLTNRDNKHWKHVKQVVSDITENKRYSYELPDGDKIAQLAGAILGGNPDGTQAKRVVSKVASPETVSRRGDAGDVQGIVCGQTTDSVQDTPVDVPAEAGTEPA</sequence>
<evidence type="ECO:0000313" key="2">
    <source>
        <dbReference type="EMBL" id="KKL90440.1"/>
    </source>
</evidence>
<name>A0A0F9I9E9_9ZZZZ</name>
<reference evidence="2" key="1">
    <citation type="journal article" date="2015" name="Nature">
        <title>Complex archaea that bridge the gap between prokaryotes and eukaryotes.</title>
        <authorList>
            <person name="Spang A."/>
            <person name="Saw J.H."/>
            <person name="Jorgensen S.L."/>
            <person name="Zaremba-Niedzwiedzka K."/>
            <person name="Martijn J."/>
            <person name="Lind A.E."/>
            <person name="van Eijk R."/>
            <person name="Schleper C."/>
            <person name="Guy L."/>
            <person name="Ettema T.J."/>
        </authorList>
    </citation>
    <scope>NUCLEOTIDE SEQUENCE</scope>
</reference>
<proteinExistence type="predicted"/>
<protein>
    <submittedName>
        <fullName evidence="2">Uncharacterized protein</fullName>
    </submittedName>
</protein>